<evidence type="ECO:0000256" key="4">
    <source>
        <dbReference type="ARBA" id="ARBA00022554"/>
    </source>
</evidence>
<dbReference type="OrthoDB" id="443318at2759"/>
<evidence type="ECO:0000313" key="14">
    <source>
        <dbReference type="Proteomes" id="UP000306050"/>
    </source>
</evidence>
<evidence type="ECO:0000313" key="13">
    <source>
        <dbReference type="EMBL" id="TKY87296.1"/>
    </source>
</evidence>
<keyword evidence="14" id="KW-1185">Reference proteome</keyword>
<evidence type="ECO:0000256" key="9">
    <source>
        <dbReference type="ARBA" id="ARBA00023157"/>
    </source>
</evidence>
<dbReference type="EC" id="3.4.16.5" evidence="3"/>
<evidence type="ECO:0000256" key="8">
    <source>
        <dbReference type="ARBA" id="ARBA00022801"/>
    </source>
</evidence>
<feature type="signal peptide" evidence="12">
    <location>
        <begin position="1"/>
        <end position="22"/>
    </location>
</feature>
<dbReference type="Gene3D" id="1.10.287.410">
    <property type="match status" value="1"/>
</dbReference>
<evidence type="ECO:0000256" key="11">
    <source>
        <dbReference type="ARBA" id="ARBA00052076"/>
    </source>
</evidence>
<keyword evidence="6" id="KW-0645">Protease</keyword>
<dbReference type="PANTHER" id="PTHR11802:SF452">
    <property type="entry name" value="CARBOXYPEPTIDASE"/>
    <property type="match status" value="1"/>
</dbReference>
<dbReference type="GO" id="GO:0000328">
    <property type="term" value="C:fungal-type vacuole lumen"/>
    <property type="evidence" value="ECO:0007669"/>
    <property type="project" value="UniProtKB-ARBA"/>
</dbReference>
<gene>
    <name evidence="13" type="ORF">EX895_003973</name>
</gene>
<dbReference type="Pfam" id="PF00450">
    <property type="entry name" value="Peptidase_S10"/>
    <property type="match status" value="1"/>
</dbReference>
<comment type="similarity">
    <text evidence="2">Belongs to the peptidase S10 family.</text>
</comment>
<evidence type="ECO:0000256" key="3">
    <source>
        <dbReference type="ARBA" id="ARBA00012446"/>
    </source>
</evidence>
<keyword evidence="7 12" id="KW-0732">Signal</keyword>
<dbReference type="InterPro" id="IPR029058">
    <property type="entry name" value="AB_hydrolase_fold"/>
</dbReference>
<reference evidence="13 14" key="1">
    <citation type="submission" date="2019-05" db="EMBL/GenBank/DDBJ databases">
        <title>Sporisorium graminicola CBS 10092 draft sequencing and annotation.</title>
        <authorList>
            <person name="Solano-Gonzalez S."/>
            <person name="Caddick M.X."/>
            <person name="Darby A."/>
        </authorList>
    </citation>
    <scope>NUCLEOTIDE SEQUENCE [LARGE SCALE GENOMIC DNA]</scope>
    <source>
        <strain evidence="13 14">CBS 10092</strain>
    </source>
</reference>
<evidence type="ECO:0000256" key="5">
    <source>
        <dbReference type="ARBA" id="ARBA00022645"/>
    </source>
</evidence>
<keyword evidence="10" id="KW-0325">Glycoprotein</keyword>
<dbReference type="GeneID" id="40726868"/>
<keyword evidence="5" id="KW-0121">Carboxypeptidase</keyword>
<keyword evidence="9" id="KW-1015">Disulfide bond</keyword>
<evidence type="ECO:0000256" key="12">
    <source>
        <dbReference type="SAM" id="SignalP"/>
    </source>
</evidence>
<feature type="chain" id="PRO_5020620583" description="carboxypeptidase C" evidence="12">
    <location>
        <begin position="23"/>
        <end position="600"/>
    </location>
</feature>
<dbReference type="GO" id="GO:0004185">
    <property type="term" value="F:serine-type carboxypeptidase activity"/>
    <property type="evidence" value="ECO:0007669"/>
    <property type="project" value="UniProtKB-EC"/>
</dbReference>
<comment type="catalytic activity">
    <reaction evidence="11">
        <text>Release of a C-terminal amino acid with broad specificity.</text>
        <dbReference type="EC" id="3.4.16.5"/>
    </reaction>
</comment>
<dbReference type="PRINTS" id="PR00724">
    <property type="entry name" value="CRBOXYPTASEC"/>
</dbReference>
<dbReference type="FunFam" id="1.10.287.410:FF:000001">
    <property type="entry name" value="Carboxypeptidase Y"/>
    <property type="match status" value="1"/>
</dbReference>
<dbReference type="Gene3D" id="3.40.50.1820">
    <property type="entry name" value="alpha/beta hydrolase"/>
    <property type="match status" value="1"/>
</dbReference>
<evidence type="ECO:0000256" key="10">
    <source>
        <dbReference type="ARBA" id="ARBA00023180"/>
    </source>
</evidence>
<keyword evidence="4" id="KW-0926">Vacuole</keyword>
<evidence type="ECO:0000256" key="2">
    <source>
        <dbReference type="ARBA" id="ARBA00009431"/>
    </source>
</evidence>
<comment type="caution">
    <text evidence="13">The sequence shown here is derived from an EMBL/GenBank/DDBJ whole genome shotgun (WGS) entry which is preliminary data.</text>
</comment>
<dbReference type="RefSeq" id="XP_029739281.1">
    <property type="nucleotide sequence ID" value="XM_029884571.1"/>
</dbReference>
<dbReference type="AlphaFoldDB" id="A0A4U7KT81"/>
<dbReference type="InterPro" id="IPR001563">
    <property type="entry name" value="Peptidase_S10"/>
</dbReference>
<evidence type="ECO:0000256" key="7">
    <source>
        <dbReference type="ARBA" id="ARBA00022729"/>
    </source>
</evidence>
<dbReference type="KEGG" id="sgra:EX895_003973"/>
<sequence length="600" mass="66052">MRSTWLSTASAVFVCAAALANAAKLPAPLEQIHYDQAGNLIWNEDADVSTVIPSLGRPDFSVPSLGRPDFSALDINDAVSAAAVPAKQAVEDVLTESMKQAEDVLTWAENEIERIEHKIQDAVAGTKQGVKDWIHTGKVFVDGLEFERLTHPSFPEYSLRLNAKSEAFCDKDVVQHSGYLDISDSKHLWFIFFESRSSPKDDPVVLWLNGGPGCSSSTGLLFELGPCRVTDEGKAVKNNPHSWNNKANLLFLDQPVDVGYSYSDNDAVNNSPAAAEDVYAFLQLFFTKFPQYSKLPFTASGESYAGTYLPNIASTIYKNNKKLSLARYADPALAPKHINLDTVMIGNGLSSPQYQFPSVPEYACGADNKYALFEPGSSTCTTLEQQASTCKSLIESCQKYNSRLTCTPAALYCWSRLYGPAQDTGKNLYDVRRDCDRERDGPLCYKDMEYIETLLNTPSIKKNLGVPESVTFQSCNMNINQAFLLQGDSMHDSAALLPELIEDNIRVLIYAGEADFMCNYMGNLEWMQNLQTSYLDDFNNGTAQEWSVNGKAAGLIRKGGKGAGNVAFAQVYAAGHMVPYDQPEAASDMINRWLANKPLA</sequence>
<dbReference type="GO" id="GO:0006508">
    <property type="term" value="P:proteolysis"/>
    <property type="evidence" value="ECO:0007669"/>
    <property type="project" value="UniProtKB-KW"/>
</dbReference>
<evidence type="ECO:0000256" key="6">
    <source>
        <dbReference type="ARBA" id="ARBA00022670"/>
    </source>
</evidence>
<dbReference type="SUPFAM" id="SSF53474">
    <property type="entry name" value="alpha/beta-Hydrolases"/>
    <property type="match status" value="1"/>
</dbReference>
<dbReference type="Proteomes" id="UP000306050">
    <property type="component" value="Chromosome SGRAM_22"/>
</dbReference>
<organism evidence="13 14">
    <name type="scientific">Sporisorium graminicola</name>
    <dbReference type="NCBI Taxonomy" id="280036"/>
    <lineage>
        <taxon>Eukaryota</taxon>
        <taxon>Fungi</taxon>
        <taxon>Dikarya</taxon>
        <taxon>Basidiomycota</taxon>
        <taxon>Ustilaginomycotina</taxon>
        <taxon>Ustilaginomycetes</taxon>
        <taxon>Ustilaginales</taxon>
        <taxon>Ustilaginaceae</taxon>
        <taxon>Sporisorium</taxon>
    </lineage>
</organism>
<dbReference type="EMBL" id="SRRM01000014">
    <property type="protein sequence ID" value="TKY87296.1"/>
    <property type="molecule type" value="Genomic_DNA"/>
</dbReference>
<name>A0A4U7KT81_9BASI</name>
<evidence type="ECO:0000256" key="1">
    <source>
        <dbReference type="ARBA" id="ARBA00004116"/>
    </source>
</evidence>
<protein>
    <recommendedName>
        <fullName evidence="3">carboxypeptidase C</fullName>
        <ecNumber evidence="3">3.4.16.5</ecNumber>
    </recommendedName>
</protein>
<comment type="subcellular location">
    <subcellularLocation>
        <location evidence="1">Vacuole</location>
    </subcellularLocation>
</comment>
<dbReference type="PANTHER" id="PTHR11802">
    <property type="entry name" value="SERINE PROTEASE FAMILY S10 SERINE CARBOXYPEPTIDASE"/>
    <property type="match status" value="1"/>
</dbReference>
<accession>A0A4U7KT81</accession>
<proteinExistence type="inferred from homology"/>
<keyword evidence="8" id="KW-0378">Hydrolase</keyword>